<dbReference type="PANTHER" id="PTHR43194">
    <property type="entry name" value="HYDROLASE ALPHA/BETA FOLD FAMILY"/>
    <property type="match status" value="1"/>
</dbReference>
<gene>
    <name evidence="2" type="ORF">P9989_04020</name>
</gene>
<dbReference type="EMBL" id="CP121671">
    <property type="protein sequence ID" value="WFT75568.1"/>
    <property type="molecule type" value="Genomic_DNA"/>
</dbReference>
<keyword evidence="3" id="KW-1185">Reference proteome</keyword>
<evidence type="ECO:0000313" key="3">
    <source>
        <dbReference type="Proteomes" id="UP001221597"/>
    </source>
</evidence>
<protein>
    <submittedName>
        <fullName evidence="2">Alpha/beta hydrolase</fullName>
    </submittedName>
</protein>
<dbReference type="RefSeq" id="WP_283077534.1">
    <property type="nucleotide sequence ID" value="NZ_CP121671.1"/>
</dbReference>
<proteinExistence type="predicted"/>
<dbReference type="InterPro" id="IPR000073">
    <property type="entry name" value="AB_hydrolase_1"/>
</dbReference>
<evidence type="ECO:0000259" key="1">
    <source>
        <dbReference type="Pfam" id="PF12697"/>
    </source>
</evidence>
<evidence type="ECO:0000313" key="2">
    <source>
        <dbReference type="EMBL" id="WFT75568.1"/>
    </source>
</evidence>
<dbReference type="InterPro" id="IPR029058">
    <property type="entry name" value="AB_hydrolase_fold"/>
</dbReference>
<feature type="domain" description="AB hydrolase-1" evidence="1">
    <location>
        <begin position="42"/>
        <end position="225"/>
    </location>
</feature>
<dbReference type="PRINTS" id="PR00111">
    <property type="entry name" value="ABHYDROLASE"/>
</dbReference>
<accession>A0ABY8IZA3</accession>
<organism evidence="2 3">
    <name type="scientific">Halobacillus naozhouensis</name>
    <dbReference type="NCBI Taxonomy" id="554880"/>
    <lineage>
        <taxon>Bacteria</taxon>
        <taxon>Bacillati</taxon>
        <taxon>Bacillota</taxon>
        <taxon>Bacilli</taxon>
        <taxon>Bacillales</taxon>
        <taxon>Bacillaceae</taxon>
        <taxon>Halobacillus</taxon>
    </lineage>
</organism>
<dbReference type="InterPro" id="IPR050228">
    <property type="entry name" value="Carboxylesterase_BioH"/>
</dbReference>
<dbReference type="PANTHER" id="PTHR43194:SF5">
    <property type="entry name" value="PIMELOYL-[ACYL-CARRIER PROTEIN] METHYL ESTER ESTERASE"/>
    <property type="match status" value="1"/>
</dbReference>
<dbReference type="Pfam" id="PF12697">
    <property type="entry name" value="Abhydrolase_6"/>
    <property type="match status" value="1"/>
</dbReference>
<dbReference type="Proteomes" id="UP001221597">
    <property type="component" value="Chromosome"/>
</dbReference>
<dbReference type="Gene3D" id="3.40.50.1820">
    <property type="entry name" value="alpha/beta hydrolase"/>
    <property type="match status" value="1"/>
</dbReference>
<keyword evidence="2" id="KW-0378">Hydrolase</keyword>
<reference evidence="2 3" key="1">
    <citation type="submission" date="2023-04" db="EMBL/GenBank/DDBJ databases">
        <title>Genome sequence of Halobacillus naozhouensis KACC 21980.</title>
        <authorList>
            <person name="Kim S."/>
            <person name="Heo J."/>
            <person name="Kwon S.-W."/>
        </authorList>
    </citation>
    <scope>NUCLEOTIDE SEQUENCE [LARGE SCALE GENOMIC DNA]</scope>
    <source>
        <strain evidence="2 3">KCTC 13234</strain>
    </source>
</reference>
<sequence>MSKPPLILLPGTLCDEKLWEHQVEHLSSLTDVSVHMLTEDDSIEDMALTVLKNAPERFSLAGLSLGGIVALEIVKRAPDRVTSLALLDTNPNPPRAEQIEAWGQFIEMAKNGQFKQITKKHLLPGLIRPESQTNKTLVSEILKMADQVGADALIRQMRALINKPDGRTVLTEISCPTLVMVGLEDTVCPLEMHKELASDIPSAKLVTIEQCGHLSSIEQPQAVSAVLQYWLQSS</sequence>
<dbReference type="SUPFAM" id="SSF53474">
    <property type="entry name" value="alpha/beta-Hydrolases"/>
    <property type="match status" value="1"/>
</dbReference>
<dbReference type="GO" id="GO:0016787">
    <property type="term" value="F:hydrolase activity"/>
    <property type="evidence" value="ECO:0007669"/>
    <property type="project" value="UniProtKB-KW"/>
</dbReference>
<name>A0ABY8IZA3_9BACI</name>